<dbReference type="AlphaFoldDB" id="A0A1I0FW79"/>
<dbReference type="GO" id="GO:0004519">
    <property type="term" value="F:endonuclease activity"/>
    <property type="evidence" value="ECO:0007669"/>
    <property type="project" value="UniProtKB-KW"/>
</dbReference>
<dbReference type="SUPFAM" id="SSF54786">
    <property type="entry name" value="YcfA/nrd intein domain"/>
    <property type="match status" value="1"/>
</dbReference>
<keyword evidence="5" id="KW-0378">Hydrolase</keyword>
<reference evidence="9" key="1">
    <citation type="submission" date="2016-10" db="EMBL/GenBank/DDBJ databases">
        <authorList>
            <person name="Varghese N."/>
            <person name="Submissions S."/>
        </authorList>
    </citation>
    <scope>NUCLEOTIDE SEQUENCE [LARGE SCALE GENOMIC DNA]</scope>
    <source>
        <strain evidence="9">DSM 18579</strain>
    </source>
</reference>
<evidence type="ECO:0000256" key="7">
    <source>
        <dbReference type="ARBA" id="ARBA00023016"/>
    </source>
</evidence>
<comment type="similarity">
    <text evidence="1">Belongs to the HicA mRNA interferase family.</text>
</comment>
<organism evidence="8 9">
    <name type="scientific">Thorsellia anophelis DSM 18579</name>
    <dbReference type="NCBI Taxonomy" id="1123402"/>
    <lineage>
        <taxon>Bacteria</taxon>
        <taxon>Pseudomonadati</taxon>
        <taxon>Pseudomonadota</taxon>
        <taxon>Gammaproteobacteria</taxon>
        <taxon>Enterobacterales</taxon>
        <taxon>Thorselliaceae</taxon>
        <taxon>Thorsellia</taxon>
    </lineage>
</organism>
<dbReference type="GO" id="GO:0016787">
    <property type="term" value="F:hydrolase activity"/>
    <property type="evidence" value="ECO:0007669"/>
    <property type="project" value="UniProtKB-KW"/>
</dbReference>
<accession>A0A1I0FW79</accession>
<keyword evidence="2" id="KW-1277">Toxin-antitoxin system</keyword>
<keyword evidence="3" id="KW-0540">Nuclease</keyword>
<dbReference type="RefSeq" id="WP_093322623.1">
    <property type="nucleotide sequence ID" value="NZ_FOHV01000049.1"/>
</dbReference>
<dbReference type="EMBL" id="FOHV01000049">
    <property type="protein sequence ID" value="SET61919.1"/>
    <property type="molecule type" value="Genomic_DNA"/>
</dbReference>
<evidence type="ECO:0000256" key="2">
    <source>
        <dbReference type="ARBA" id="ARBA00022649"/>
    </source>
</evidence>
<evidence type="ECO:0000256" key="6">
    <source>
        <dbReference type="ARBA" id="ARBA00022884"/>
    </source>
</evidence>
<dbReference type="GO" id="GO:0003729">
    <property type="term" value="F:mRNA binding"/>
    <property type="evidence" value="ECO:0007669"/>
    <property type="project" value="InterPro"/>
</dbReference>
<evidence type="ECO:0000313" key="9">
    <source>
        <dbReference type="Proteomes" id="UP000242642"/>
    </source>
</evidence>
<evidence type="ECO:0000256" key="1">
    <source>
        <dbReference type="ARBA" id="ARBA00006620"/>
    </source>
</evidence>
<proteinExistence type="inferred from homology"/>
<protein>
    <submittedName>
        <fullName evidence="8">HicA toxin of toxin-antitoxin</fullName>
    </submittedName>
</protein>
<dbReference type="Pfam" id="PF07927">
    <property type="entry name" value="HicA_toxin"/>
    <property type="match status" value="1"/>
</dbReference>
<evidence type="ECO:0000256" key="4">
    <source>
        <dbReference type="ARBA" id="ARBA00022759"/>
    </source>
</evidence>
<dbReference type="STRING" id="1123402.SAMN02583745_02895"/>
<keyword evidence="9" id="KW-1185">Reference proteome</keyword>
<evidence type="ECO:0000256" key="3">
    <source>
        <dbReference type="ARBA" id="ARBA00022722"/>
    </source>
</evidence>
<keyword evidence="4" id="KW-0255">Endonuclease</keyword>
<evidence type="ECO:0000313" key="8">
    <source>
        <dbReference type="EMBL" id="SET61919.1"/>
    </source>
</evidence>
<keyword evidence="6" id="KW-0694">RNA-binding</keyword>
<name>A0A1I0FW79_9GAMM</name>
<evidence type="ECO:0000256" key="5">
    <source>
        <dbReference type="ARBA" id="ARBA00022801"/>
    </source>
</evidence>
<dbReference type="Proteomes" id="UP000242642">
    <property type="component" value="Unassembled WGS sequence"/>
</dbReference>
<dbReference type="InterPro" id="IPR012933">
    <property type="entry name" value="HicA_mRNA_interferase"/>
</dbReference>
<dbReference type="InterPro" id="IPR038570">
    <property type="entry name" value="HicA_sf"/>
</dbReference>
<dbReference type="OrthoDB" id="9181824at2"/>
<dbReference type="Gene3D" id="3.30.920.30">
    <property type="entry name" value="Hypothetical protein"/>
    <property type="match status" value="1"/>
</dbReference>
<keyword evidence="7" id="KW-0346">Stress response</keyword>
<gene>
    <name evidence="8" type="ORF">SAMN02583745_02895</name>
</gene>
<sequence length="97" mass="11056">MLNFLKQKLTPLTYQEVVAGLTELGFEMLPKKATGHEQWRKVDENTKFLVTVSKHSSPFSKVLIQSIAKQAGLKSREFHALCKKQITLIELKNLSEN</sequence>